<name>A0A481YNU6_9VIRU</name>
<dbReference type="EMBL" id="MK500299">
    <property type="protein sequence ID" value="QBK84809.1"/>
    <property type="molecule type" value="Genomic_DNA"/>
</dbReference>
<accession>A0A481YNU6</accession>
<keyword evidence="1" id="KW-0804">Transcription</keyword>
<proteinExistence type="predicted"/>
<gene>
    <name evidence="1" type="ORF">LCDPAC02_00080</name>
</gene>
<sequence length="230" mass="27685">MLNFKNRINEKIEFENIYKMFLYRGFDFDNKSDEMITNIDEDFKDIFYIFVSNYTNDRIILCNYSDIKYEDIINKGIFDIFDKYKINHAILNLYNMKKNSKRINNVAEITTEIYIEVFFINEMIVNPIENIKSPINIEVYPKYSKMNKILKESINIFVDLGIIQKVKLTSKYVRYLNLQDSDIIKIKHFADINSRTLEDINKLLIVDEGKHKRKIQYICDCTRFSYIFKI</sequence>
<dbReference type="GO" id="GO:0000428">
    <property type="term" value="C:DNA-directed RNA polymerase complex"/>
    <property type="evidence" value="ECO:0007669"/>
    <property type="project" value="UniProtKB-KW"/>
</dbReference>
<keyword evidence="1" id="KW-0240">DNA-directed RNA polymerase</keyword>
<reference evidence="1" key="1">
    <citation type="journal article" date="2019" name="MBio">
        <title>Virus Genomes from Deep Sea Sediments Expand the Ocean Megavirome and Support Independent Origins of Viral Gigantism.</title>
        <authorList>
            <person name="Backstrom D."/>
            <person name="Yutin N."/>
            <person name="Jorgensen S.L."/>
            <person name="Dharamshi J."/>
            <person name="Homa F."/>
            <person name="Zaremba-Niedwiedzka K."/>
            <person name="Spang A."/>
            <person name="Wolf Y.I."/>
            <person name="Koonin E.V."/>
            <person name="Ettema T.J."/>
        </authorList>
    </citation>
    <scope>NUCLEOTIDE SEQUENCE</scope>
</reference>
<protein>
    <submittedName>
        <fullName evidence="1">Putative DNA-directed RNA polymerase subunit 5</fullName>
    </submittedName>
</protein>
<evidence type="ECO:0000313" key="1">
    <source>
        <dbReference type="EMBL" id="QBK84809.1"/>
    </source>
</evidence>
<organism evidence="1">
    <name type="scientific">Pithovirus LCDPAC02</name>
    <dbReference type="NCBI Taxonomy" id="2506601"/>
    <lineage>
        <taxon>Viruses</taxon>
        <taxon>Pithoviruses</taxon>
    </lineage>
</organism>